<sequence>DEQEHGELALSLDCYMKENIGSTREDALKYITSLVDSCLQELKWEFFKSLDIPKCCRNLYFNVATRVKTLFQKLKFMVNDAKCYLVTYNNKLRYRCVNETSY</sequence>
<evidence type="ECO:0008006" key="4">
    <source>
        <dbReference type="Google" id="ProtNLM"/>
    </source>
</evidence>
<evidence type="ECO:0000313" key="3">
    <source>
        <dbReference type="Proteomes" id="UP000824469"/>
    </source>
</evidence>
<dbReference type="SUPFAM" id="SSF48576">
    <property type="entry name" value="Terpenoid synthases"/>
    <property type="match status" value="1"/>
</dbReference>
<name>A0AA38LDU0_TAXCH</name>
<evidence type="ECO:0000313" key="2">
    <source>
        <dbReference type="EMBL" id="KAH9319926.1"/>
    </source>
</evidence>
<dbReference type="InterPro" id="IPR008949">
    <property type="entry name" value="Isoprenoid_synthase_dom_sf"/>
</dbReference>
<feature type="non-terminal residue" evidence="2">
    <location>
        <position position="102"/>
    </location>
</feature>
<protein>
    <recommendedName>
        <fullName evidence="4">Sesquiterpene synthase</fullName>
    </recommendedName>
</protein>
<reference evidence="2 3" key="1">
    <citation type="journal article" date="2021" name="Nat. Plants">
        <title>The Taxus genome provides insights into paclitaxel biosynthesis.</title>
        <authorList>
            <person name="Xiong X."/>
            <person name="Gou J."/>
            <person name="Liao Q."/>
            <person name="Li Y."/>
            <person name="Zhou Q."/>
            <person name="Bi G."/>
            <person name="Li C."/>
            <person name="Du R."/>
            <person name="Wang X."/>
            <person name="Sun T."/>
            <person name="Guo L."/>
            <person name="Liang H."/>
            <person name="Lu P."/>
            <person name="Wu Y."/>
            <person name="Zhang Z."/>
            <person name="Ro D.K."/>
            <person name="Shang Y."/>
            <person name="Huang S."/>
            <person name="Yan J."/>
        </authorList>
    </citation>
    <scope>NUCLEOTIDE SEQUENCE [LARGE SCALE GENOMIC DNA]</scope>
    <source>
        <strain evidence="2">Ta-2019</strain>
    </source>
</reference>
<organism evidence="2 3">
    <name type="scientific">Taxus chinensis</name>
    <name type="common">Chinese yew</name>
    <name type="synonym">Taxus wallichiana var. chinensis</name>
    <dbReference type="NCBI Taxonomy" id="29808"/>
    <lineage>
        <taxon>Eukaryota</taxon>
        <taxon>Viridiplantae</taxon>
        <taxon>Streptophyta</taxon>
        <taxon>Embryophyta</taxon>
        <taxon>Tracheophyta</taxon>
        <taxon>Spermatophyta</taxon>
        <taxon>Pinopsida</taxon>
        <taxon>Pinidae</taxon>
        <taxon>Conifers II</taxon>
        <taxon>Cupressales</taxon>
        <taxon>Taxaceae</taxon>
        <taxon>Taxus</taxon>
    </lineage>
</organism>
<dbReference type="AlphaFoldDB" id="A0AA38LDU0"/>
<keyword evidence="1" id="KW-0456">Lyase</keyword>
<dbReference type="EMBL" id="JAHRHJ020000004">
    <property type="protein sequence ID" value="KAH9319926.1"/>
    <property type="molecule type" value="Genomic_DNA"/>
</dbReference>
<comment type="caution">
    <text evidence="2">The sequence shown here is derived from an EMBL/GenBank/DDBJ whole genome shotgun (WGS) entry which is preliminary data.</text>
</comment>
<evidence type="ECO:0000256" key="1">
    <source>
        <dbReference type="ARBA" id="ARBA00023239"/>
    </source>
</evidence>
<accession>A0AA38LDU0</accession>
<gene>
    <name evidence="2" type="ORF">KI387_021695</name>
</gene>
<keyword evidence="3" id="KW-1185">Reference proteome</keyword>
<feature type="non-terminal residue" evidence="2">
    <location>
        <position position="1"/>
    </location>
</feature>
<dbReference type="Gene3D" id="1.10.600.10">
    <property type="entry name" value="Farnesyl Diphosphate Synthase"/>
    <property type="match status" value="1"/>
</dbReference>
<proteinExistence type="predicted"/>
<dbReference type="GO" id="GO:0016829">
    <property type="term" value="F:lyase activity"/>
    <property type="evidence" value="ECO:0007669"/>
    <property type="project" value="UniProtKB-KW"/>
</dbReference>
<dbReference type="Proteomes" id="UP000824469">
    <property type="component" value="Unassembled WGS sequence"/>
</dbReference>
<dbReference type="OMA" id="VNDAKCY"/>